<feature type="chain" id="PRO_5002222135" evidence="1">
    <location>
        <begin position="20"/>
        <end position="122"/>
    </location>
</feature>
<keyword evidence="3" id="KW-1185">Reference proteome</keyword>
<accession>A0A0C9W5S8</accession>
<dbReference type="HOGENOM" id="CLU_135746_0_0_1"/>
<organism evidence="2 3">
    <name type="scientific">Hydnomerulius pinastri MD-312</name>
    <dbReference type="NCBI Taxonomy" id="994086"/>
    <lineage>
        <taxon>Eukaryota</taxon>
        <taxon>Fungi</taxon>
        <taxon>Dikarya</taxon>
        <taxon>Basidiomycota</taxon>
        <taxon>Agaricomycotina</taxon>
        <taxon>Agaricomycetes</taxon>
        <taxon>Agaricomycetidae</taxon>
        <taxon>Boletales</taxon>
        <taxon>Boletales incertae sedis</taxon>
        <taxon>Leucogyrophana</taxon>
    </lineage>
</organism>
<evidence type="ECO:0000313" key="2">
    <source>
        <dbReference type="EMBL" id="KIJ62108.1"/>
    </source>
</evidence>
<name>A0A0C9W5S8_9AGAM</name>
<sequence>MVSFKSTLFALALAAVASAKCVASERGKGWEFYVFADENCDYSGTYEEFWGSANPIDMICHNISNNMDVHSFAFTSDSHGITMFSGTNCGGSVLGYSDGNWFDDSVSSAGSKMQSFQPVLIK</sequence>
<dbReference type="EMBL" id="KN839857">
    <property type="protein sequence ID" value="KIJ62108.1"/>
    <property type="molecule type" value="Genomic_DNA"/>
</dbReference>
<feature type="signal peptide" evidence="1">
    <location>
        <begin position="1"/>
        <end position="19"/>
    </location>
</feature>
<evidence type="ECO:0000313" key="3">
    <source>
        <dbReference type="Proteomes" id="UP000053820"/>
    </source>
</evidence>
<evidence type="ECO:0000256" key="1">
    <source>
        <dbReference type="SAM" id="SignalP"/>
    </source>
</evidence>
<dbReference type="AlphaFoldDB" id="A0A0C9W5S8"/>
<reference evidence="2 3" key="1">
    <citation type="submission" date="2014-04" db="EMBL/GenBank/DDBJ databases">
        <title>Evolutionary Origins and Diversification of the Mycorrhizal Mutualists.</title>
        <authorList>
            <consortium name="DOE Joint Genome Institute"/>
            <consortium name="Mycorrhizal Genomics Consortium"/>
            <person name="Kohler A."/>
            <person name="Kuo A."/>
            <person name="Nagy L.G."/>
            <person name="Floudas D."/>
            <person name="Copeland A."/>
            <person name="Barry K.W."/>
            <person name="Cichocki N."/>
            <person name="Veneault-Fourrey C."/>
            <person name="LaButti K."/>
            <person name="Lindquist E.A."/>
            <person name="Lipzen A."/>
            <person name="Lundell T."/>
            <person name="Morin E."/>
            <person name="Murat C."/>
            <person name="Riley R."/>
            <person name="Ohm R."/>
            <person name="Sun H."/>
            <person name="Tunlid A."/>
            <person name="Henrissat B."/>
            <person name="Grigoriev I.V."/>
            <person name="Hibbett D.S."/>
            <person name="Martin F."/>
        </authorList>
    </citation>
    <scope>NUCLEOTIDE SEQUENCE [LARGE SCALE GENOMIC DNA]</scope>
    <source>
        <strain evidence="2 3">MD-312</strain>
    </source>
</reference>
<proteinExistence type="predicted"/>
<keyword evidence="1" id="KW-0732">Signal</keyword>
<dbReference type="Proteomes" id="UP000053820">
    <property type="component" value="Unassembled WGS sequence"/>
</dbReference>
<gene>
    <name evidence="2" type="ORF">HYDPIDRAFT_114956</name>
</gene>
<protein>
    <submittedName>
        <fullName evidence="2">Unplaced genomic scaffold scaffold_23, whole genome shotgun sequence</fullName>
    </submittedName>
</protein>